<dbReference type="RefSeq" id="WP_094885427.1">
    <property type="nucleotide sequence ID" value="NZ_NPMS01000003.1"/>
</dbReference>
<protein>
    <submittedName>
        <fullName evidence="1">Uncharacterized protein</fullName>
    </submittedName>
</protein>
<evidence type="ECO:0000313" key="2">
    <source>
        <dbReference type="Proteomes" id="UP000216498"/>
    </source>
</evidence>
<accession>A0A265NC73</accession>
<organism evidence="1 2">
    <name type="scientific">Virgibacillus indicus</name>
    <dbReference type="NCBI Taxonomy" id="2024554"/>
    <lineage>
        <taxon>Bacteria</taxon>
        <taxon>Bacillati</taxon>
        <taxon>Bacillota</taxon>
        <taxon>Bacilli</taxon>
        <taxon>Bacillales</taxon>
        <taxon>Bacillaceae</taxon>
        <taxon>Virgibacillus</taxon>
    </lineage>
</organism>
<keyword evidence="2" id="KW-1185">Reference proteome</keyword>
<dbReference type="EMBL" id="NPMS01000003">
    <property type="protein sequence ID" value="OZU89069.1"/>
    <property type="molecule type" value="Genomic_DNA"/>
</dbReference>
<dbReference type="Proteomes" id="UP000216498">
    <property type="component" value="Unassembled WGS sequence"/>
</dbReference>
<dbReference type="AlphaFoldDB" id="A0A265NC73"/>
<sequence>MKTPILKDILTPEEFSEVDDLRLELLQSATKWERDYYKSEIYKIFDQAILRYCKEYLASSN</sequence>
<name>A0A265NC73_9BACI</name>
<comment type="caution">
    <text evidence="1">The sequence shown here is derived from an EMBL/GenBank/DDBJ whole genome shotgun (WGS) entry which is preliminary data.</text>
</comment>
<reference evidence="1 2" key="1">
    <citation type="submission" date="2017-08" db="EMBL/GenBank/DDBJ databases">
        <title>Virgibacillus indicus sp. nov. and Virgibacillus profoundi sp. nov, two moderately halophilic bacteria isolated from marine sediment by using the Microfluidic Streak Plate.</title>
        <authorList>
            <person name="Xu B."/>
            <person name="Hu B."/>
            <person name="Wang J."/>
            <person name="Zhu Y."/>
            <person name="Huang L."/>
            <person name="Du W."/>
            <person name="Huang Y."/>
        </authorList>
    </citation>
    <scope>NUCLEOTIDE SEQUENCE [LARGE SCALE GENOMIC DNA]</scope>
    <source>
        <strain evidence="1 2">IO3-P2-C2</strain>
    </source>
</reference>
<gene>
    <name evidence="1" type="ORF">CIL03_08620</name>
</gene>
<evidence type="ECO:0000313" key="1">
    <source>
        <dbReference type="EMBL" id="OZU89069.1"/>
    </source>
</evidence>
<proteinExistence type="predicted"/>